<protein>
    <submittedName>
        <fullName evidence="1">Uncharacterized protein</fullName>
    </submittedName>
</protein>
<proteinExistence type="predicted"/>
<name>A0AAV4N200_CAEEX</name>
<keyword evidence="2" id="KW-1185">Reference proteome</keyword>
<accession>A0AAV4N200</accession>
<comment type="caution">
    <text evidence="1">The sequence shown here is derived from an EMBL/GenBank/DDBJ whole genome shotgun (WGS) entry which is preliminary data.</text>
</comment>
<organism evidence="1 2">
    <name type="scientific">Caerostris extrusa</name>
    <name type="common">Bark spider</name>
    <name type="synonym">Caerostris bankana</name>
    <dbReference type="NCBI Taxonomy" id="172846"/>
    <lineage>
        <taxon>Eukaryota</taxon>
        <taxon>Metazoa</taxon>
        <taxon>Ecdysozoa</taxon>
        <taxon>Arthropoda</taxon>
        <taxon>Chelicerata</taxon>
        <taxon>Arachnida</taxon>
        <taxon>Araneae</taxon>
        <taxon>Araneomorphae</taxon>
        <taxon>Entelegynae</taxon>
        <taxon>Araneoidea</taxon>
        <taxon>Araneidae</taxon>
        <taxon>Caerostris</taxon>
    </lineage>
</organism>
<evidence type="ECO:0000313" key="2">
    <source>
        <dbReference type="Proteomes" id="UP001054945"/>
    </source>
</evidence>
<sequence>MQRACSNSVGGPVFSKLVKAPSLMTAPHSLQSTRILETVNILLYAAGLLTYSGKNHSDTLQTPECWKGQKFCPLPKATCRDCRGFVAPRGKEDVTIESRFCWRTCFSKLVKAPSLMTCALSSQSTRSSRDS</sequence>
<evidence type="ECO:0000313" key="1">
    <source>
        <dbReference type="EMBL" id="GIX78304.1"/>
    </source>
</evidence>
<gene>
    <name evidence="1" type="ORF">CEXT_33891</name>
</gene>
<reference evidence="1 2" key="1">
    <citation type="submission" date="2021-06" db="EMBL/GenBank/DDBJ databases">
        <title>Caerostris extrusa draft genome.</title>
        <authorList>
            <person name="Kono N."/>
            <person name="Arakawa K."/>
        </authorList>
    </citation>
    <scope>NUCLEOTIDE SEQUENCE [LARGE SCALE GENOMIC DNA]</scope>
</reference>
<dbReference type="AlphaFoldDB" id="A0AAV4N200"/>
<dbReference type="EMBL" id="BPLR01020400">
    <property type="protein sequence ID" value="GIX78304.1"/>
    <property type="molecule type" value="Genomic_DNA"/>
</dbReference>
<dbReference type="Proteomes" id="UP001054945">
    <property type="component" value="Unassembled WGS sequence"/>
</dbReference>